<evidence type="ECO:0000313" key="2">
    <source>
        <dbReference type="Proteomes" id="UP000010482"/>
    </source>
</evidence>
<dbReference type="PATRIC" id="fig|13035.3.peg.2484"/>
<dbReference type="OrthoDB" id="515405at2"/>
<dbReference type="Proteomes" id="UP000010482">
    <property type="component" value="Chromosome"/>
</dbReference>
<sequence>MRRRCDRNRKRSRRRAIYCPEHGCYLDSVSQKYPIYADRPEQLREQGMSKKTATMVLTDHTAVRTPLWIEAFWCGECEEVRWYLVKKTDRRTFELSSVPRGLWERMEGAIDPFGNPSVSEFTRKQAKRLNQKVFRDYNS</sequence>
<dbReference type="AlphaFoldDB" id="K9YWC4"/>
<dbReference type="eggNOG" id="ENOG50319HC">
    <property type="taxonomic scope" value="Bacteria"/>
</dbReference>
<dbReference type="STRING" id="13035.Dacsa_2188"/>
<organism evidence="1 2">
    <name type="scientific">Dactylococcopsis salina (strain PCC 8305)</name>
    <name type="common">Myxobactron salinum</name>
    <dbReference type="NCBI Taxonomy" id="13035"/>
    <lineage>
        <taxon>Bacteria</taxon>
        <taxon>Bacillati</taxon>
        <taxon>Cyanobacteriota</taxon>
        <taxon>Cyanophyceae</taxon>
        <taxon>Nodosilineales</taxon>
        <taxon>Cymatolegaceae</taxon>
        <taxon>Dactylococcopsis</taxon>
    </lineage>
</organism>
<dbReference type="HOGENOM" id="CLU_129231_0_0_3"/>
<dbReference type="EMBL" id="CP003944">
    <property type="protein sequence ID" value="AFZ50812.1"/>
    <property type="molecule type" value="Genomic_DNA"/>
</dbReference>
<protein>
    <submittedName>
        <fullName evidence="1">Uncharacterized protein</fullName>
    </submittedName>
</protein>
<evidence type="ECO:0000313" key="1">
    <source>
        <dbReference type="EMBL" id="AFZ50812.1"/>
    </source>
</evidence>
<dbReference type="KEGG" id="dsl:Dacsa_2188"/>
<gene>
    <name evidence="1" type="ORF">Dacsa_2188</name>
</gene>
<dbReference type="RefSeq" id="WP_015229805.1">
    <property type="nucleotide sequence ID" value="NC_019780.1"/>
</dbReference>
<reference evidence="1" key="1">
    <citation type="submission" date="2012-04" db="EMBL/GenBank/DDBJ databases">
        <title>Finished genome of Dactylococcopsis salina PCC 8305.</title>
        <authorList>
            <consortium name="US DOE Joint Genome Institute"/>
            <person name="Gugger M."/>
            <person name="Coursin T."/>
            <person name="Rippka R."/>
            <person name="Tandeau De Marsac N."/>
            <person name="Huntemann M."/>
            <person name="Wei C.-L."/>
            <person name="Han J."/>
            <person name="Detter J.C."/>
            <person name="Han C."/>
            <person name="Tapia R."/>
            <person name="Daligault H."/>
            <person name="Chen A."/>
            <person name="Krypides N."/>
            <person name="Mavromatis K."/>
            <person name="Markowitz V."/>
            <person name="Szeto E."/>
            <person name="Ivanova N."/>
            <person name="Ovchinnikova G."/>
            <person name="Pagani I."/>
            <person name="Pati A."/>
            <person name="Goodwin L."/>
            <person name="Peters L."/>
            <person name="Pitluck S."/>
            <person name="Woyke T."/>
            <person name="Kerfeld C."/>
        </authorList>
    </citation>
    <scope>NUCLEOTIDE SEQUENCE [LARGE SCALE GENOMIC DNA]</scope>
    <source>
        <strain evidence="1">PCC 8305</strain>
    </source>
</reference>
<accession>K9YWC4</accession>
<proteinExistence type="predicted"/>
<name>K9YWC4_DACS8</name>
<keyword evidence="2" id="KW-1185">Reference proteome</keyword>